<gene>
    <name evidence="3" type="ORF">METZ01_LOCUS343868</name>
</gene>
<sequence>VLWILVTVLVGLVIIILQLLLSYQKRAARIKIAHTPVRKMIDDYKQKITDLGNGVRSMANDSLVRLEKDLDKFQQRSGKAANLTSELDTEAQAWVAERTDDDAKEQDDDELLLDEDEQDEESERPESGDDDIDELLGGRKDIGYRVEDRRGNPVEVVHAIRRDLEETYEYIEGLRTDATVVQHFLQWLSDQGKGKEG</sequence>
<keyword evidence="2" id="KW-0472">Membrane</keyword>
<evidence type="ECO:0000256" key="1">
    <source>
        <dbReference type="SAM" id="MobiDB-lite"/>
    </source>
</evidence>
<organism evidence="3">
    <name type="scientific">marine metagenome</name>
    <dbReference type="NCBI Taxonomy" id="408172"/>
    <lineage>
        <taxon>unclassified sequences</taxon>
        <taxon>metagenomes</taxon>
        <taxon>ecological metagenomes</taxon>
    </lineage>
</organism>
<dbReference type="EMBL" id="UINC01118112">
    <property type="protein sequence ID" value="SVC91014.1"/>
    <property type="molecule type" value="Genomic_DNA"/>
</dbReference>
<feature type="non-terminal residue" evidence="3">
    <location>
        <position position="197"/>
    </location>
</feature>
<feature type="transmembrane region" description="Helical" evidence="2">
    <location>
        <begin position="6"/>
        <end position="23"/>
    </location>
</feature>
<dbReference type="AlphaFoldDB" id="A0A382QZT8"/>
<evidence type="ECO:0000256" key="2">
    <source>
        <dbReference type="SAM" id="Phobius"/>
    </source>
</evidence>
<feature type="compositionally biased region" description="Acidic residues" evidence="1">
    <location>
        <begin position="99"/>
        <end position="134"/>
    </location>
</feature>
<keyword evidence="2" id="KW-0812">Transmembrane</keyword>
<feature type="region of interest" description="Disordered" evidence="1">
    <location>
        <begin position="97"/>
        <end position="137"/>
    </location>
</feature>
<accession>A0A382QZT8</accession>
<proteinExistence type="predicted"/>
<protein>
    <submittedName>
        <fullName evidence="3">Uncharacterized protein</fullName>
    </submittedName>
</protein>
<reference evidence="3" key="1">
    <citation type="submission" date="2018-05" db="EMBL/GenBank/DDBJ databases">
        <authorList>
            <person name="Lanie J.A."/>
            <person name="Ng W.-L."/>
            <person name="Kazmierczak K.M."/>
            <person name="Andrzejewski T.M."/>
            <person name="Davidsen T.M."/>
            <person name="Wayne K.J."/>
            <person name="Tettelin H."/>
            <person name="Glass J.I."/>
            <person name="Rusch D."/>
            <person name="Podicherti R."/>
            <person name="Tsui H.-C.T."/>
            <person name="Winkler M.E."/>
        </authorList>
    </citation>
    <scope>NUCLEOTIDE SEQUENCE</scope>
</reference>
<keyword evidence="2" id="KW-1133">Transmembrane helix</keyword>
<feature type="non-terminal residue" evidence="3">
    <location>
        <position position="1"/>
    </location>
</feature>
<evidence type="ECO:0000313" key="3">
    <source>
        <dbReference type="EMBL" id="SVC91014.1"/>
    </source>
</evidence>
<name>A0A382QZT8_9ZZZZ</name>